<evidence type="ECO:0008006" key="6">
    <source>
        <dbReference type="Google" id="ProtNLM"/>
    </source>
</evidence>
<dbReference type="PANTHER" id="PTHR24201">
    <property type="entry name" value="ANK_REP_REGION DOMAIN-CONTAINING PROTEIN"/>
    <property type="match status" value="1"/>
</dbReference>
<feature type="repeat" description="ANK" evidence="3">
    <location>
        <begin position="17"/>
        <end position="49"/>
    </location>
</feature>
<organism evidence="4 5">
    <name type="scientific">Chelonoidis abingdonii</name>
    <name type="common">Abingdon island giant tortoise</name>
    <name type="synonym">Testudo abingdonii</name>
    <dbReference type="NCBI Taxonomy" id="106734"/>
    <lineage>
        <taxon>Eukaryota</taxon>
        <taxon>Metazoa</taxon>
        <taxon>Chordata</taxon>
        <taxon>Craniata</taxon>
        <taxon>Vertebrata</taxon>
        <taxon>Euteleostomi</taxon>
        <taxon>Archelosauria</taxon>
        <taxon>Testudinata</taxon>
        <taxon>Testudines</taxon>
        <taxon>Cryptodira</taxon>
        <taxon>Durocryptodira</taxon>
        <taxon>Testudinoidea</taxon>
        <taxon>Testudinidae</taxon>
        <taxon>Chelonoidis</taxon>
    </lineage>
</organism>
<dbReference type="PROSITE" id="PS50297">
    <property type="entry name" value="ANK_REP_REGION"/>
    <property type="match status" value="2"/>
</dbReference>
<dbReference type="PROSITE" id="PS50088">
    <property type="entry name" value="ANK_REPEAT"/>
    <property type="match status" value="2"/>
</dbReference>
<protein>
    <recommendedName>
        <fullName evidence="6">Ankyrin repeat domain-containing protein 10</fullName>
    </recommendedName>
</protein>
<reference evidence="4" key="2">
    <citation type="submission" date="2025-09" db="UniProtKB">
        <authorList>
            <consortium name="Ensembl"/>
        </authorList>
    </citation>
    <scope>IDENTIFICATION</scope>
</reference>
<reference evidence="4" key="1">
    <citation type="submission" date="2025-08" db="UniProtKB">
        <authorList>
            <consortium name="Ensembl"/>
        </authorList>
    </citation>
    <scope>IDENTIFICATION</scope>
</reference>
<feature type="repeat" description="ANK" evidence="3">
    <location>
        <begin position="50"/>
        <end position="82"/>
    </location>
</feature>
<sequence>MQLVRAGATVNACTTRFAQTPAHIAAFGGHPQCLIWLVQAGANINKQDYVGETPIHKAARSGSMDSISALVAHGAQIDYVIRIDLIFSSNPRKGEHSI</sequence>
<dbReference type="InterPro" id="IPR050776">
    <property type="entry name" value="Ank_Repeat/CDKN_Inhibitor"/>
</dbReference>
<evidence type="ECO:0000256" key="2">
    <source>
        <dbReference type="ARBA" id="ARBA00023043"/>
    </source>
</evidence>
<dbReference type="Ensembl" id="ENSCABT00000030525.1">
    <property type="protein sequence ID" value="ENSCABP00000027858.1"/>
    <property type="gene ID" value="ENSCABG00000020478.1"/>
</dbReference>
<evidence type="ECO:0000256" key="1">
    <source>
        <dbReference type="ARBA" id="ARBA00022737"/>
    </source>
</evidence>
<dbReference type="InterPro" id="IPR002110">
    <property type="entry name" value="Ankyrin_rpt"/>
</dbReference>
<name>A0A8C0J6G3_CHEAB</name>
<proteinExistence type="predicted"/>
<keyword evidence="1" id="KW-0677">Repeat</keyword>
<dbReference type="GeneTree" id="ENSGT00940000156564"/>
<dbReference type="PANTHER" id="PTHR24201:SF12">
    <property type="entry name" value="ANKYRIN REPEAT DOMAIN 10"/>
    <property type="match status" value="1"/>
</dbReference>
<evidence type="ECO:0000256" key="3">
    <source>
        <dbReference type="PROSITE-ProRule" id="PRU00023"/>
    </source>
</evidence>
<keyword evidence="2 3" id="KW-0040">ANK repeat</keyword>
<dbReference type="SUPFAM" id="SSF48403">
    <property type="entry name" value="Ankyrin repeat"/>
    <property type="match status" value="1"/>
</dbReference>
<dbReference type="SMART" id="SM00248">
    <property type="entry name" value="ANK"/>
    <property type="match status" value="2"/>
</dbReference>
<dbReference type="InterPro" id="IPR036770">
    <property type="entry name" value="Ankyrin_rpt-contain_sf"/>
</dbReference>
<dbReference type="Gene3D" id="1.25.40.20">
    <property type="entry name" value="Ankyrin repeat-containing domain"/>
    <property type="match status" value="1"/>
</dbReference>
<dbReference type="Proteomes" id="UP000694404">
    <property type="component" value="Unplaced"/>
</dbReference>
<dbReference type="OMA" id="DYEAYDG"/>
<evidence type="ECO:0000313" key="4">
    <source>
        <dbReference type="Ensembl" id="ENSCABP00000027858.1"/>
    </source>
</evidence>
<keyword evidence="5" id="KW-1185">Reference proteome</keyword>
<evidence type="ECO:0000313" key="5">
    <source>
        <dbReference type="Proteomes" id="UP000694404"/>
    </source>
</evidence>
<dbReference type="Pfam" id="PF12796">
    <property type="entry name" value="Ank_2"/>
    <property type="match status" value="1"/>
</dbReference>
<accession>A0A8C0J6G3</accession>
<dbReference type="AlphaFoldDB" id="A0A8C0J6G3"/>